<protein>
    <submittedName>
        <fullName evidence="1">Uncharacterized protein</fullName>
    </submittedName>
</protein>
<keyword evidence="2" id="KW-1185">Reference proteome</keyword>
<dbReference type="AlphaFoldDB" id="A0A9P6AVY8"/>
<proteinExistence type="predicted"/>
<name>A0A9P6AVY8_9AGAM</name>
<sequence>MSSPASSLAGWNNYLMADELVDPRRHHPPASIAELGTFQGSHNVYNPIEMEAARNYRNPQDYATRSLSAQSSTSQSHWQGLAPMAPNAISQYDHTEQNLNSPMAQPSAPHDVSLPAAGTTSFRRAPVEDQHSRASSVSSSSVSPTFRAIQVTNPTENEPRDDWRLTVPIFNWLSAVLDPKRRPDKSTPAPSGNCLLCDTFCQRPGTLQQHVICQHRMRIARQYIQKRPYNDLLALTFTVLQLHSDRRPGPVENECVHFRYVLKFSPPSGLARSLPMPSPSCARRFMPCATRTDGRGSRANTVACWHRGGPPWRNMLPSVRTTPPRRRRRRVRKQCWNS</sequence>
<gene>
    <name evidence="1" type="ORF">BS47DRAFT_1345551</name>
</gene>
<accession>A0A9P6AVY8</accession>
<reference evidence="1" key="1">
    <citation type="journal article" date="2020" name="Nat. Commun.">
        <title>Large-scale genome sequencing of mycorrhizal fungi provides insights into the early evolution of symbiotic traits.</title>
        <authorList>
            <person name="Miyauchi S."/>
            <person name="Kiss E."/>
            <person name="Kuo A."/>
            <person name="Drula E."/>
            <person name="Kohler A."/>
            <person name="Sanchez-Garcia M."/>
            <person name="Morin E."/>
            <person name="Andreopoulos B."/>
            <person name="Barry K.W."/>
            <person name="Bonito G."/>
            <person name="Buee M."/>
            <person name="Carver A."/>
            <person name="Chen C."/>
            <person name="Cichocki N."/>
            <person name="Clum A."/>
            <person name="Culley D."/>
            <person name="Crous P.W."/>
            <person name="Fauchery L."/>
            <person name="Girlanda M."/>
            <person name="Hayes R.D."/>
            <person name="Keri Z."/>
            <person name="LaButti K."/>
            <person name="Lipzen A."/>
            <person name="Lombard V."/>
            <person name="Magnuson J."/>
            <person name="Maillard F."/>
            <person name="Murat C."/>
            <person name="Nolan M."/>
            <person name="Ohm R.A."/>
            <person name="Pangilinan J."/>
            <person name="Pereira M.F."/>
            <person name="Perotto S."/>
            <person name="Peter M."/>
            <person name="Pfister S."/>
            <person name="Riley R."/>
            <person name="Sitrit Y."/>
            <person name="Stielow J.B."/>
            <person name="Szollosi G."/>
            <person name="Zifcakova L."/>
            <person name="Stursova M."/>
            <person name="Spatafora J.W."/>
            <person name="Tedersoo L."/>
            <person name="Vaario L.M."/>
            <person name="Yamada A."/>
            <person name="Yan M."/>
            <person name="Wang P."/>
            <person name="Xu J."/>
            <person name="Bruns T."/>
            <person name="Baldrian P."/>
            <person name="Vilgalys R."/>
            <person name="Dunand C."/>
            <person name="Henrissat B."/>
            <person name="Grigoriev I.V."/>
            <person name="Hibbett D."/>
            <person name="Nagy L.G."/>
            <person name="Martin F.M."/>
        </authorList>
    </citation>
    <scope>NUCLEOTIDE SEQUENCE</scope>
    <source>
        <strain evidence="1">UP504</strain>
    </source>
</reference>
<dbReference type="EMBL" id="MU128987">
    <property type="protein sequence ID" value="KAF9512400.1"/>
    <property type="molecule type" value="Genomic_DNA"/>
</dbReference>
<evidence type="ECO:0000313" key="1">
    <source>
        <dbReference type="EMBL" id="KAF9512400.1"/>
    </source>
</evidence>
<evidence type="ECO:0000313" key="2">
    <source>
        <dbReference type="Proteomes" id="UP000886523"/>
    </source>
</evidence>
<comment type="caution">
    <text evidence="1">The sequence shown here is derived from an EMBL/GenBank/DDBJ whole genome shotgun (WGS) entry which is preliminary data.</text>
</comment>
<dbReference type="Proteomes" id="UP000886523">
    <property type="component" value="Unassembled WGS sequence"/>
</dbReference>
<organism evidence="1 2">
    <name type="scientific">Hydnum rufescens UP504</name>
    <dbReference type="NCBI Taxonomy" id="1448309"/>
    <lineage>
        <taxon>Eukaryota</taxon>
        <taxon>Fungi</taxon>
        <taxon>Dikarya</taxon>
        <taxon>Basidiomycota</taxon>
        <taxon>Agaricomycotina</taxon>
        <taxon>Agaricomycetes</taxon>
        <taxon>Cantharellales</taxon>
        <taxon>Hydnaceae</taxon>
        <taxon>Hydnum</taxon>
    </lineage>
</organism>